<evidence type="ECO:0000313" key="2">
    <source>
        <dbReference type="Proteomes" id="UP000035740"/>
    </source>
</evidence>
<dbReference type="EMBL" id="KQ112658">
    <property type="protein sequence ID" value="KMS65216.1"/>
    <property type="molecule type" value="Genomic_DNA"/>
</dbReference>
<feature type="non-terminal residue" evidence="1">
    <location>
        <position position="1"/>
    </location>
</feature>
<organism evidence="1 2">
    <name type="scientific">Beta vulgaris subsp. vulgaris</name>
    <name type="common">Beet</name>
    <dbReference type="NCBI Taxonomy" id="3555"/>
    <lineage>
        <taxon>Eukaryota</taxon>
        <taxon>Viridiplantae</taxon>
        <taxon>Streptophyta</taxon>
        <taxon>Embryophyta</taxon>
        <taxon>Tracheophyta</taxon>
        <taxon>Spermatophyta</taxon>
        <taxon>Magnoliopsida</taxon>
        <taxon>eudicotyledons</taxon>
        <taxon>Gunneridae</taxon>
        <taxon>Pentapetalae</taxon>
        <taxon>Caryophyllales</taxon>
        <taxon>Chenopodiaceae</taxon>
        <taxon>Betoideae</taxon>
        <taxon>Beta</taxon>
    </lineage>
</organism>
<gene>
    <name evidence="1" type="ORF">BVRB_038230</name>
</gene>
<evidence type="ECO:0000313" key="1">
    <source>
        <dbReference type="EMBL" id="KMS65216.1"/>
    </source>
</evidence>
<keyword evidence="2" id="KW-1185">Reference proteome</keyword>
<proteinExistence type="predicted"/>
<dbReference type="Gramene" id="KMS65216">
    <property type="protein sequence ID" value="KMS65216"/>
    <property type="gene ID" value="BVRB_038230"/>
</dbReference>
<dbReference type="AlphaFoldDB" id="A0A0J7YNQ9"/>
<reference evidence="1 2" key="1">
    <citation type="journal article" date="2014" name="Nature">
        <title>The genome of the recently domesticated crop plant sugar beet (Beta vulgaris).</title>
        <authorList>
            <person name="Dohm J.C."/>
            <person name="Minoche A.E."/>
            <person name="Holtgrawe D."/>
            <person name="Capella-Gutierrez S."/>
            <person name="Zakrzewski F."/>
            <person name="Tafer H."/>
            <person name="Rupp O."/>
            <person name="Sorensen T.R."/>
            <person name="Stracke R."/>
            <person name="Reinhardt R."/>
            <person name="Goesmann A."/>
            <person name="Kraft T."/>
            <person name="Schulz B."/>
            <person name="Stadler P.F."/>
            <person name="Schmidt T."/>
            <person name="Gabaldon T."/>
            <person name="Lehrach H."/>
            <person name="Weisshaar B."/>
            <person name="Himmelbauer H."/>
        </authorList>
    </citation>
    <scope>NUCLEOTIDE SEQUENCE [LARGE SCALE GENOMIC DNA]</scope>
    <source>
        <tissue evidence="1">Taproot</tissue>
    </source>
</reference>
<dbReference type="Proteomes" id="UP000035740">
    <property type="component" value="Unassembled WGS sequence"/>
</dbReference>
<name>A0A0J7YNQ9_BETVV</name>
<sequence>GFPLPVLARVLGLGQVKGEMLKSVTEARDMIVIQRYVFESEADHQTMVLLLDDLTRTRWQALCEHRVITAPELYQAHTAVIKVNRKGHCQERMLVLSNLWLYNIQYHTDPIAIKQCKVSEVHFM</sequence>
<protein>
    <submittedName>
        <fullName evidence="1">Uncharacterized protein</fullName>
    </submittedName>
</protein>
<accession>A0A0J7YNQ9</accession>
<dbReference type="OrthoDB" id="10260133at2759"/>